<proteinExistence type="predicted"/>
<dbReference type="GO" id="GO:0006355">
    <property type="term" value="P:regulation of DNA-templated transcription"/>
    <property type="evidence" value="ECO:0007669"/>
    <property type="project" value="TreeGrafter"/>
</dbReference>
<dbReference type="SUPFAM" id="SSF81872">
    <property type="entry name" value="BRCA2 helical domain"/>
    <property type="match status" value="1"/>
</dbReference>
<keyword evidence="4" id="KW-1185">Reference proteome</keyword>
<dbReference type="AlphaFoldDB" id="A0A0C3S589"/>
<evidence type="ECO:0000259" key="2">
    <source>
        <dbReference type="Pfam" id="PF09169"/>
    </source>
</evidence>
<dbReference type="OrthoDB" id="21095at2759"/>
<dbReference type="InterPro" id="IPR015252">
    <property type="entry name" value="BRCA2_hlx"/>
</dbReference>
<evidence type="ECO:0000313" key="4">
    <source>
        <dbReference type="Proteomes" id="UP000053257"/>
    </source>
</evidence>
<dbReference type="SUPFAM" id="SSF50249">
    <property type="entry name" value="Nucleic acid-binding proteins"/>
    <property type="match status" value="2"/>
</dbReference>
<evidence type="ECO:0000313" key="3">
    <source>
        <dbReference type="EMBL" id="KIP11131.1"/>
    </source>
</evidence>
<evidence type="ECO:0000259" key="1">
    <source>
        <dbReference type="Pfam" id="PF09103"/>
    </source>
</evidence>
<protein>
    <recommendedName>
        <fullName evidence="5">BRCA2 OB1 domain-containing protein</fullName>
    </recommendedName>
</protein>
<feature type="domain" description="Breast cancer type 2 susceptibility protein helical" evidence="2">
    <location>
        <begin position="17"/>
        <end position="73"/>
    </location>
</feature>
<dbReference type="InterPro" id="IPR015187">
    <property type="entry name" value="BRCA2_OB_1"/>
</dbReference>
<organism evidence="3 4">
    <name type="scientific">Phlebiopsis gigantea (strain 11061_1 CR5-6)</name>
    <name type="common">White-rot fungus</name>
    <name type="synonym">Peniophora gigantea</name>
    <dbReference type="NCBI Taxonomy" id="745531"/>
    <lineage>
        <taxon>Eukaryota</taxon>
        <taxon>Fungi</taxon>
        <taxon>Dikarya</taxon>
        <taxon>Basidiomycota</taxon>
        <taxon>Agaricomycotina</taxon>
        <taxon>Agaricomycetes</taxon>
        <taxon>Polyporales</taxon>
        <taxon>Phanerochaetaceae</taxon>
        <taxon>Phlebiopsis</taxon>
    </lineage>
</organism>
<dbReference type="Pfam" id="PF09103">
    <property type="entry name" value="BRCA-2_OB1"/>
    <property type="match status" value="1"/>
</dbReference>
<reference evidence="3 4" key="1">
    <citation type="journal article" date="2014" name="PLoS Genet.">
        <title>Analysis of the Phlebiopsis gigantea genome, transcriptome and secretome provides insight into its pioneer colonization strategies of wood.</title>
        <authorList>
            <person name="Hori C."/>
            <person name="Ishida T."/>
            <person name="Igarashi K."/>
            <person name="Samejima M."/>
            <person name="Suzuki H."/>
            <person name="Master E."/>
            <person name="Ferreira P."/>
            <person name="Ruiz-Duenas F.J."/>
            <person name="Held B."/>
            <person name="Canessa P."/>
            <person name="Larrondo L.F."/>
            <person name="Schmoll M."/>
            <person name="Druzhinina I.S."/>
            <person name="Kubicek C.P."/>
            <person name="Gaskell J.A."/>
            <person name="Kersten P."/>
            <person name="St John F."/>
            <person name="Glasner J."/>
            <person name="Sabat G."/>
            <person name="Splinter BonDurant S."/>
            <person name="Syed K."/>
            <person name="Yadav J."/>
            <person name="Mgbeahuruike A.C."/>
            <person name="Kovalchuk A."/>
            <person name="Asiegbu F.O."/>
            <person name="Lackner G."/>
            <person name="Hoffmeister D."/>
            <person name="Rencoret J."/>
            <person name="Gutierrez A."/>
            <person name="Sun H."/>
            <person name="Lindquist E."/>
            <person name="Barry K."/>
            <person name="Riley R."/>
            <person name="Grigoriev I.V."/>
            <person name="Henrissat B."/>
            <person name="Kues U."/>
            <person name="Berka R.M."/>
            <person name="Martinez A.T."/>
            <person name="Covert S.F."/>
            <person name="Blanchette R.A."/>
            <person name="Cullen D."/>
        </authorList>
    </citation>
    <scope>NUCLEOTIDE SEQUENCE [LARGE SCALE GENOMIC DNA]</scope>
    <source>
        <strain evidence="3 4">11061_1 CR5-6</strain>
    </source>
</reference>
<dbReference type="Proteomes" id="UP000053257">
    <property type="component" value="Unassembled WGS sequence"/>
</dbReference>
<dbReference type="PANTHER" id="PTHR11289">
    <property type="entry name" value="BREAST CANCER TYPE 2 SUSCEPTIBILITY PROTEIN BRCA2"/>
    <property type="match status" value="1"/>
</dbReference>
<accession>A0A0C3S589</accession>
<dbReference type="Pfam" id="PF09169">
    <property type="entry name" value="BRCA-2_helical"/>
    <property type="match status" value="1"/>
</dbReference>
<gene>
    <name evidence="3" type="ORF">PHLGIDRAFT_100069</name>
</gene>
<evidence type="ECO:0008006" key="5">
    <source>
        <dbReference type="Google" id="ProtNLM"/>
    </source>
</evidence>
<dbReference type="STRING" id="745531.A0A0C3S589"/>
<dbReference type="Gene3D" id="2.40.50.140">
    <property type="entry name" value="Nucleic acid-binding proteins"/>
    <property type="match status" value="2"/>
</dbReference>
<dbReference type="InterPro" id="IPR012340">
    <property type="entry name" value="NA-bd_OB-fold"/>
</dbReference>
<dbReference type="HOGENOM" id="CLU_045563_0_0_1"/>
<dbReference type="PANTHER" id="PTHR11289:SF0">
    <property type="entry name" value="BREAST CANCER TYPE 2 SUSCEPTIBILITY PROTEIN"/>
    <property type="match status" value="1"/>
</dbReference>
<dbReference type="InterPro" id="IPR015525">
    <property type="entry name" value="BRCA2"/>
</dbReference>
<sequence>MVLGPEEILFELKARGCKLATEAWVDNHYGLILWKLAGMVGLDPQKEADETKRRWCWNELLRQFLYRYERELNTGVRPPIRLIASQDKPAGLPMVLCISRICSPHEYDAEEGTNVEPGPFTTDENGELVAPKPVVEVTDGWYRVRAEVDSGMIRAIQRGVLRVGMKVGLVGARLLDPRSEPLEILEKPWKNLRSDSIFALRISSNGCHLAPWHAKLGFQAQPFIATLASLTPDGGLVPVLDVKIVKTFPIAFMEGFTTDTGKTWSHPMKEPEEMKARDAWSAKRDIEAQRIRSDMDKCFDTLENCADRLEEACANSTPHESPKDIIARTSKEEAGWLARAVREQLAKGRENMGDEIAQRLEILFRPVNLSRHALQEVCPPRDVRNFRVVVVEDAQTRKRPKQFTAQVTIWDVLTAYISEEGIPGDFKVGERFIVTNLDPNNTDAWMPRQDGAVLYLLGRRDTRWRKTR</sequence>
<name>A0A0C3S589_PHLG1</name>
<dbReference type="EMBL" id="KN840448">
    <property type="protein sequence ID" value="KIP11131.1"/>
    <property type="molecule type" value="Genomic_DNA"/>
</dbReference>
<feature type="domain" description="BRCA2 OB1" evidence="1">
    <location>
        <begin position="78"/>
        <end position="219"/>
    </location>
</feature>
<dbReference type="InterPro" id="IPR036315">
    <property type="entry name" value="BRCA2_hlx_sf"/>
</dbReference>
<dbReference type="GO" id="GO:0000724">
    <property type="term" value="P:double-strand break repair via homologous recombination"/>
    <property type="evidence" value="ECO:0007669"/>
    <property type="project" value="InterPro"/>
</dbReference>